<keyword evidence="3 6" id="KW-0812">Transmembrane</keyword>
<keyword evidence="5 6" id="KW-0472">Membrane</keyword>
<dbReference type="AlphaFoldDB" id="A0A975D9V2"/>
<dbReference type="GO" id="GO:0005886">
    <property type="term" value="C:plasma membrane"/>
    <property type="evidence" value="ECO:0007669"/>
    <property type="project" value="UniProtKB-SubCell"/>
</dbReference>
<evidence type="ECO:0000313" key="8">
    <source>
        <dbReference type="Proteomes" id="UP000682739"/>
    </source>
</evidence>
<accession>A0A975D9V2</accession>
<protein>
    <submittedName>
        <fullName evidence="7">ATP synthase subunit I</fullName>
    </submittedName>
</protein>
<feature type="transmembrane region" description="Helical" evidence="6">
    <location>
        <begin position="41"/>
        <end position="62"/>
    </location>
</feature>
<evidence type="ECO:0000256" key="2">
    <source>
        <dbReference type="ARBA" id="ARBA00022475"/>
    </source>
</evidence>
<evidence type="ECO:0000256" key="3">
    <source>
        <dbReference type="ARBA" id="ARBA00022692"/>
    </source>
</evidence>
<evidence type="ECO:0000256" key="5">
    <source>
        <dbReference type="ARBA" id="ARBA00023136"/>
    </source>
</evidence>
<feature type="transmembrane region" description="Helical" evidence="6">
    <location>
        <begin position="83"/>
        <end position="113"/>
    </location>
</feature>
<evidence type="ECO:0000313" key="7">
    <source>
        <dbReference type="EMBL" id="QTH62974.1"/>
    </source>
</evidence>
<evidence type="ECO:0000256" key="4">
    <source>
        <dbReference type="ARBA" id="ARBA00022989"/>
    </source>
</evidence>
<organism evidence="7 8">
    <name type="scientific">Psychrosphaera ytuae</name>
    <dbReference type="NCBI Taxonomy" id="2820710"/>
    <lineage>
        <taxon>Bacteria</taxon>
        <taxon>Pseudomonadati</taxon>
        <taxon>Pseudomonadota</taxon>
        <taxon>Gammaproteobacteria</taxon>
        <taxon>Alteromonadales</taxon>
        <taxon>Pseudoalteromonadaceae</taxon>
        <taxon>Psychrosphaera</taxon>
    </lineage>
</organism>
<keyword evidence="2" id="KW-1003">Cell membrane</keyword>
<sequence>MARHLTQQHRKTAFKFVGFQFGLAILLSVLVGFIWEVQIGQSFFIGAMLDVLPSFVFTVYAFRYSGAQQLRMIAASMYRGETVKIIITGALFVAVITALPVVFPALFVGFLIMKISQFLQTIFF</sequence>
<dbReference type="EMBL" id="CP072110">
    <property type="protein sequence ID" value="QTH62974.1"/>
    <property type="molecule type" value="Genomic_DNA"/>
</dbReference>
<feature type="transmembrane region" description="Helical" evidence="6">
    <location>
        <begin position="12"/>
        <end position="35"/>
    </location>
</feature>
<dbReference type="Pfam" id="PF03899">
    <property type="entry name" value="ATP-synt_I"/>
    <property type="match status" value="1"/>
</dbReference>
<comment type="subcellular location">
    <subcellularLocation>
        <location evidence="1">Cell membrane</location>
        <topology evidence="1">Multi-pass membrane protein</topology>
    </subcellularLocation>
</comment>
<gene>
    <name evidence="7" type="ORF">J1N51_09420</name>
</gene>
<dbReference type="KEGG" id="psym:J1N51_09420"/>
<proteinExistence type="predicted"/>
<name>A0A975D9V2_9GAMM</name>
<dbReference type="Proteomes" id="UP000682739">
    <property type="component" value="Chromosome"/>
</dbReference>
<dbReference type="RefSeq" id="WP_208830717.1">
    <property type="nucleotide sequence ID" value="NZ_CP072110.1"/>
</dbReference>
<keyword evidence="4 6" id="KW-1133">Transmembrane helix</keyword>
<evidence type="ECO:0000256" key="6">
    <source>
        <dbReference type="SAM" id="Phobius"/>
    </source>
</evidence>
<evidence type="ECO:0000256" key="1">
    <source>
        <dbReference type="ARBA" id="ARBA00004651"/>
    </source>
</evidence>
<reference evidence="7" key="1">
    <citation type="submission" date="2021-03" db="EMBL/GenBank/DDBJ databases">
        <title>Description of Psychrosphaera ytuae sp. nov. isolated from deep sea sediment of South China Sea.</title>
        <authorList>
            <person name="Zhang J."/>
            <person name="Xu X.-D."/>
        </authorList>
    </citation>
    <scope>NUCLEOTIDE SEQUENCE</scope>
    <source>
        <strain evidence="7">MTZ26</strain>
    </source>
</reference>
<keyword evidence="8" id="KW-1185">Reference proteome</keyword>
<dbReference type="InterPro" id="IPR005598">
    <property type="entry name" value="ATP_synth_I"/>
</dbReference>